<protein>
    <submittedName>
        <fullName evidence="1">Uncharacterized protein</fullName>
    </submittedName>
</protein>
<accession>A0ACC1CHK6</accession>
<dbReference type="Proteomes" id="UP000824533">
    <property type="component" value="Linkage Group LG25"/>
</dbReference>
<organism evidence="1 2">
    <name type="scientific">Dendrolimus kikuchii</name>
    <dbReference type="NCBI Taxonomy" id="765133"/>
    <lineage>
        <taxon>Eukaryota</taxon>
        <taxon>Metazoa</taxon>
        <taxon>Ecdysozoa</taxon>
        <taxon>Arthropoda</taxon>
        <taxon>Hexapoda</taxon>
        <taxon>Insecta</taxon>
        <taxon>Pterygota</taxon>
        <taxon>Neoptera</taxon>
        <taxon>Endopterygota</taxon>
        <taxon>Lepidoptera</taxon>
        <taxon>Glossata</taxon>
        <taxon>Ditrysia</taxon>
        <taxon>Bombycoidea</taxon>
        <taxon>Lasiocampidae</taxon>
        <taxon>Dendrolimus</taxon>
    </lineage>
</organism>
<comment type="caution">
    <text evidence="1">The sequence shown here is derived from an EMBL/GenBank/DDBJ whole genome shotgun (WGS) entry which is preliminary data.</text>
</comment>
<proteinExistence type="predicted"/>
<reference evidence="1 2" key="1">
    <citation type="journal article" date="2021" name="Front. Genet.">
        <title>Chromosome-Level Genome Assembly Reveals Significant Gene Expansion in the Toll and IMD Signaling Pathways of Dendrolimus kikuchii.</title>
        <authorList>
            <person name="Zhou J."/>
            <person name="Wu P."/>
            <person name="Xiong Z."/>
            <person name="Liu N."/>
            <person name="Zhao N."/>
            <person name="Ji M."/>
            <person name="Qiu Y."/>
            <person name="Yang B."/>
        </authorList>
    </citation>
    <scope>NUCLEOTIDE SEQUENCE [LARGE SCALE GENOMIC DNA]</scope>
    <source>
        <strain evidence="1">Ann1</strain>
    </source>
</reference>
<gene>
    <name evidence="1" type="ORF">K1T71_013282</name>
</gene>
<sequence>MKEFRYDIVKLLQSVGERPCLWDKTLDCYKDRFERKTAWEEIFNLLDERYPDMNPEEKRETGEHIMGKWQNTRDTFIRSLRIGRNGRLPKRKYMLHEHIKFLTKVAPDSCNIDFANDDSLDSEPKRRRRRRQEDDESVTYNEESKPFEYYVENVEEKSNDFNNSSDNEVYVRPKKKFKKETSTSVKEIESNSDLNFVEVEETNNPRLMNEDEAFFASLLPSVVRYNEDERLEFRIEVLKVMNRIREKQRTYELSQ</sequence>
<name>A0ACC1CHK6_9NEOP</name>
<evidence type="ECO:0000313" key="1">
    <source>
        <dbReference type="EMBL" id="KAJ0171083.1"/>
    </source>
</evidence>
<evidence type="ECO:0000313" key="2">
    <source>
        <dbReference type="Proteomes" id="UP000824533"/>
    </source>
</evidence>
<dbReference type="EMBL" id="CM034411">
    <property type="protein sequence ID" value="KAJ0171083.1"/>
    <property type="molecule type" value="Genomic_DNA"/>
</dbReference>
<keyword evidence="2" id="KW-1185">Reference proteome</keyword>